<dbReference type="Proteomes" id="UP001168972">
    <property type="component" value="Unassembled WGS sequence"/>
</dbReference>
<keyword evidence="2" id="KW-1185">Reference proteome</keyword>
<organism evidence="1 2">
    <name type="scientific">Microctonus hyperodae</name>
    <name type="common">Parasitoid wasp</name>
    <dbReference type="NCBI Taxonomy" id="165561"/>
    <lineage>
        <taxon>Eukaryota</taxon>
        <taxon>Metazoa</taxon>
        <taxon>Ecdysozoa</taxon>
        <taxon>Arthropoda</taxon>
        <taxon>Hexapoda</taxon>
        <taxon>Insecta</taxon>
        <taxon>Pterygota</taxon>
        <taxon>Neoptera</taxon>
        <taxon>Endopterygota</taxon>
        <taxon>Hymenoptera</taxon>
        <taxon>Apocrita</taxon>
        <taxon>Ichneumonoidea</taxon>
        <taxon>Braconidae</taxon>
        <taxon>Euphorinae</taxon>
        <taxon>Microctonus</taxon>
    </lineage>
</organism>
<dbReference type="GO" id="GO:0008168">
    <property type="term" value="F:methyltransferase activity"/>
    <property type="evidence" value="ECO:0007669"/>
    <property type="project" value="TreeGrafter"/>
</dbReference>
<dbReference type="SUPFAM" id="SSF53335">
    <property type="entry name" value="S-adenosyl-L-methionine-dependent methyltransferases"/>
    <property type="match status" value="1"/>
</dbReference>
<dbReference type="AlphaFoldDB" id="A0AA39KJ42"/>
<gene>
    <name evidence="1" type="ORF">PV327_006947</name>
</gene>
<evidence type="ECO:0000313" key="2">
    <source>
        <dbReference type="Proteomes" id="UP001168972"/>
    </source>
</evidence>
<dbReference type="InterPro" id="IPR029063">
    <property type="entry name" value="SAM-dependent_MTases_sf"/>
</dbReference>
<reference evidence="1" key="1">
    <citation type="journal article" date="2023" name="bioRxiv">
        <title>Scaffold-level genome assemblies of two parasitoid biocontrol wasps reveal the parthenogenesis mechanism and an associated novel virus.</title>
        <authorList>
            <person name="Inwood S."/>
            <person name="Skelly J."/>
            <person name="Guhlin J."/>
            <person name="Harrop T."/>
            <person name="Goldson S."/>
            <person name="Dearden P."/>
        </authorList>
    </citation>
    <scope>NUCLEOTIDE SEQUENCE</scope>
    <source>
        <strain evidence="1">Lincoln</strain>
        <tissue evidence="1">Whole body</tissue>
    </source>
</reference>
<dbReference type="PANTHER" id="PTHR43675">
    <property type="entry name" value="ARSENITE METHYLTRANSFERASE"/>
    <property type="match status" value="1"/>
</dbReference>
<reference evidence="1" key="2">
    <citation type="submission" date="2023-03" db="EMBL/GenBank/DDBJ databases">
        <authorList>
            <person name="Inwood S.N."/>
            <person name="Skelly J.G."/>
            <person name="Guhlin J."/>
            <person name="Harrop T.W.R."/>
            <person name="Goldson S.G."/>
            <person name="Dearden P.K."/>
        </authorList>
    </citation>
    <scope>NUCLEOTIDE SEQUENCE</scope>
    <source>
        <strain evidence="1">Lincoln</strain>
        <tissue evidence="1">Whole body</tissue>
    </source>
</reference>
<dbReference type="EMBL" id="JAQQBR010001833">
    <property type="protein sequence ID" value="KAK0163242.1"/>
    <property type="molecule type" value="Genomic_DNA"/>
</dbReference>
<comment type="caution">
    <text evidence="1">The sequence shown here is derived from an EMBL/GenBank/DDBJ whole genome shotgun (WGS) entry which is preliminary data.</text>
</comment>
<protein>
    <submittedName>
        <fullName evidence="1">Uncharacterized protein</fullName>
    </submittedName>
</protein>
<accession>A0AA39KJ42</accession>
<name>A0AA39KJ42_MICHY</name>
<dbReference type="InterPro" id="IPR026669">
    <property type="entry name" value="Arsenite_MeTrfase-like"/>
</dbReference>
<proteinExistence type="predicted"/>
<dbReference type="PANTHER" id="PTHR43675:SF1">
    <property type="entry name" value="RIKEN CDNA 2700097O09 GENE"/>
    <property type="match status" value="1"/>
</dbReference>
<sequence>MNMSENNIISLEDAKKQLNCLMERLSKSNREELLSDAIQTWSGIKFGINSGGDDDEFENDEDTMDDPVATLNSIAKEIRERVPLDAIFPSETMIIPSKGENSNCCPNTTVHVDAFLYDDDEVDDLEKEGKLKRYYCRDCGSKNIEPLIFISNSVSREDLYHIFNTLLPTLDGKIVLDVGSRLGAVLYGAYVYTDAARIIGVEMNKDLCDLQNEVVKKFKMSKRIEILHKRIENAADVLASADVIVLNNAFEFYLSESEQIKVWQFLKANIKRGAFIISRPRIAIALSNLKTNIKADEWVMEITEDSTEKKSNLFNMESNKNVDQFTEIICYKVL</sequence>
<evidence type="ECO:0000313" key="1">
    <source>
        <dbReference type="EMBL" id="KAK0163242.1"/>
    </source>
</evidence>
<dbReference type="Gene3D" id="3.40.50.150">
    <property type="entry name" value="Vaccinia Virus protein VP39"/>
    <property type="match status" value="1"/>
</dbReference>